<dbReference type="Proteomes" id="UP000694941">
    <property type="component" value="Unplaced"/>
</dbReference>
<evidence type="ECO:0000256" key="3">
    <source>
        <dbReference type="ARBA" id="ARBA00005735"/>
    </source>
</evidence>
<evidence type="ECO:0000259" key="11">
    <source>
        <dbReference type="Pfam" id="PF02709"/>
    </source>
</evidence>
<dbReference type="RefSeq" id="XP_013793366.1">
    <property type="nucleotide sequence ID" value="XM_013937912.1"/>
</dbReference>
<keyword evidence="9" id="KW-0472">Membrane</keyword>
<evidence type="ECO:0000256" key="1">
    <source>
        <dbReference type="ARBA" id="ARBA00004606"/>
    </source>
</evidence>
<dbReference type="SUPFAM" id="SSF53448">
    <property type="entry name" value="Nucleotide-diphospho-sugar transferases"/>
    <property type="match status" value="1"/>
</dbReference>
<evidence type="ECO:0000256" key="8">
    <source>
        <dbReference type="ARBA" id="ARBA00022989"/>
    </source>
</evidence>
<dbReference type="Pfam" id="PF02709">
    <property type="entry name" value="Glyco_transf_7C"/>
    <property type="match status" value="1"/>
</dbReference>
<evidence type="ECO:0000313" key="13">
    <source>
        <dbReference type="Proteomes" id="UP000694941"/>
    </source>
</evidence>
<dbReference type="InterPro" id="IPR029044">
    <property type="entry name" value="Nucleotide-diphossugar_trans"/>
</dbReference>
<dbReference type="Gene3D" id="3.90.550.10">
    <property type="entry name" value="Spore Coat Polysaccharide Biosynthesis Protein SpsA, Chain A"/>
    <property type="match status" value="1"/>
</dbReference>
<dbReference type="Pfam" id="PF13733">
    <property type="entry name" value="Glyco_transf_7N"/>
    <property type="match status" value="1"/>
</dbReference>
<organism evidence="13 14">
    <name type="scientific">Limulus polyphemus</name>
    <name type="common">Atlantic horseshoe crab</name>
    <dbReference type="NCBI Taxonomy" id="6850"/>
    <lineage>
        <taxon>Eukaryota</taxon>
        <taxon>Metazoa</taxon>
        <taxon>Ecdysozoa</taxon>
        <taxon>Arthropoda</taxon>
        <taxon>Chelicerata</taxon>
        <taxon>Merostomata</taxon>
        <taxon>Xiphosura</taxon>
        <taxon>Limulidae</taxon>
        <taxon>Limulus</taxon>
    </lineage>
</organism>
<comment type="similarity">
    <text evidence="3">Belongs to the glycosyltransferase 7 family.</text>
</comment>
<dbReference type="PRINTS" id="PR02050">
    <property type="entry name" value="B14GALTRFASE"/>
</dbReference>
<keyword evidence="7" id="KW-0735">Signal-anchor</keyword>
<evidence type="ECO:0000256" key="5">
    <source>
        <dbReference type="ARBA" id="ARBA00022679"/>
    </source>
</evidence>
<dbReference type="PANTHER" id="PTHR19300">
    <property type="entry name" value="BETA-1,4-GALACTOSYLTRANSFERASE"/>
    <property type="match status" value="1"/>
</dbReference>
<reference evidence="14" key="1">
    <citation type="submission" date="2025-08" db="UniProtKB">
        <authorList>
            <consortium name="RefSeq"/>
        </authorList>
    </citation>
    <scope>IDENTIFICATION</scope>
    <source>
        <tissue evidence="14">Muscle</tissue>
    </source>
</reference>
<feature type="non-terminal residue" evidence="14">
    <location>
        <position position="1"/>
    </location>
</feature>
<comment type="subcellular location">
    <subcellularLocation>
        <location evidence="1">Membrane</location>
        <topology evidence="1">Single-pass type II membrane protein</topology>
    </subcellularLocation>
</comment>
<dbReference type="PANTHER" id="PTHR19300:SF57">
    <property type="entry name" value="BETA-1,4-N-ACETYLGALACTOSAMINYLTRANSFERASE"/>
    <property type="match status" value="1"/>
</dbReference>
<feature type="domain" description="Galactosyltransferase N-terminal" evidence="12">
    <location>
        <begin position="2"/>
        <end position="47"/>
    </location>
</feature>
<evidence type="ECO:0000256" key="2">
    <source>
        <dbReference type="ARBA" id="ARBA00004922"/>
    </source>
</evidence>
<dbReference type="InterPro" id="IPR003859">
    <property type="entry name" value="Galactosyl_T"/>
</dbReference>
<proteinExistence type="inferred from homology"/>
<sequence>YGNDTFNKGVLMNAGVRESLKEAAYHCFVFHDVDMIPEDDRNMYSCPQFPRHLSVAVNKFNYTLPYSYLVGGVFAIKTDHIIEVNGYSNLYWGWGGEDDDIAY</sequence>
<keyword evidence="6" id="KW-0812">Transmembrane</keyword>
<evidence type="ECO:0000256" key="9">
    <source>
        <dbReference type="ARBA" id="ARBA00023136"/>
    </source>
</evidence>
<dbReference type="InterPro" id="IPR027791">
    <property type="entry name" value="Galactosyl_T_C"/>
</dbReference>
<evidence type="ECO:0000313" key="14">
    <source>
        <dbReference type="RefSeq" id="XP_013793366.1"/>
    </source>
</evidence>
<evidence type="ECO:0000256" key="4">
    <source>
        <dbReference type="ARBA" id="ARBA00022676"/>
    </source>
</evidence>
<keyword evidence="13" id="KW-1185">Reference proteome</keyword>
<name>A0ABM1C363_LIMPO</name>
<feature type="domain" description="Galactosyltransferase C-terminal" evidence="11">
    <location>
        <begin position="51"/>
        <end position="102"/>
    </location>
</feature>
<keyword evidence="4" id="KW-0328">Glycosyltransferase</keyword>
<keyword evidence="5" id="KW-0808">Transferase</keyword>
<evidence type="ECO:0000259" key="12">
    <source>
        <dbReference type="Pfam" id="PF13733"/>
    </source>
</evidence>
<protein>
    <submittedName>
        <fullName evidence="14">Beta-1,4-N-acetylgalactosaminyltransferase bre-4-like</fullName>
    </submittedName>
</protein>
<gene>
    <name evidence="14" type="primary">LOC106477329</name>
</gene>
<dbReference type="InterPro" id="IPR027995">
    <property type="entry name" value="Galactosyl_T_N"/>
</dbReference>
<evidence type="ECO:0000256" key="6">
    <source>
        <dbReference type="ARBA" id="ARBA00022692"/>
    </source>
</evidence>
<evidence type="ECO:0000256" key="10">
    <source>
        <dbReference type="ARBA" id="ARBA00023180"/>
    </source>
</evidence>
<comment type="pathway">
    <text evidence="2">Protein modification; protein glycosylation.</text>
</comment>
<keyword evidence="8" id="KW-1133">Transmembrane helix</keyword>
<feature type="non-terminal residue" evidence="14">
    <location>
        <position position="103"/>
    </location>
</feature>
<keyword evidence="10" id="KW-0325">Glycoprotein</keyword>
<accession>A0ABM1C363</accession>
<dbReference type="GeneID" id="106477329"/>
<evidence type="ECO:0000256" key="7">
    <source>
        <dbReference type="ARBA" id="ARBA00022968"/>
    </source>
</evidence>